<feature type="compositionally biased region" description="Basic and acidic residues" evidence="13">
    <location>
        <begin position="676"/>
        <end position="690"/>
    </location>
</feature>
<dbReference type="InterPro" id="IPR014729">
    <property type="entry name" value="Rossmann-like_a/b/a_fold"/>
</dbReference>
<comment type="catalytic activity">
    <reaction evidence="11">
        <text>tRNA(Met) + L-methionine + ATP = L-methionyl-tRNA(Met) + AMP + diphosphate</text>
        <dbReference type="Rhea" id="RHEA:13481"/>
        <dbReference type="Rhea" id="RHEA-COMP:9667"/>
        <dbReference type="Rhea" id="RHEA-COMP:9698"/>
        <dbReference type="ChEBI" id="CHEBI:30616"/>
        <dbReference type="ChEBI" id="CHEBI:33019"/>
        <dbReference type="ChEBI" id="CHEBI:57844"/>
        <dbReference type="ChEBI" id="CHEBI:78442"/>
        <dbReference type="ChEBI" id="CHEBI:78530"/>
        <dbReference type="ChEBI" id="CHEBI:456215"/>
        <dbReference type="EC" id="6.1.1.10"/>
    </reaction>
</comment>
<evidence type="ECO:0000259" key="14">
    <source>
        <dbReference type="Pfam" id="PF09334"/>
    </source>
</evidence>
<evidence type="ECO:0000256" key="12">
    <source>
        <dbReference type="RuleBase" id="RU363039"/>
    </source>
</evidence>
<dbReference type="FunFam" id="2.20.28.20:FF:000001">
    <property type="entry name" value="Methionine--tRNA ligase"/>
    <property type="match status" value="1"/>
</dbReference>
<evidence type="ECO:0000256" key="4">
    <source>
        <dbReference type="ARBA" id="ARBA00022490"/>
    </source>
</evidence>
<evidence type="ECO:0000256" key="8">
    <source>
        <dbReference type="ARBA" id="ARBA00022917"/>
    </source>
</evidence>
<evidence type="ECO:0000313" key="17">
    <source>
        <dbReference type="Proteomes" id="UP000054097"/>
    </source>
</evidence>
<dbReference type="STRING" id="933852.A0A0C2X447"/>
<organism evidence="16 17">
    <name type="scientific">Serendipita vermifera MAFF 305830</name>
    <dbReference type="NCBI Taxonomy" id="933852"/>
    <lineage>
        <taxon>Eukaryota</taxon>
        <taxon>Fungi</taxon>
        <taxon>Dikarya</taxon>
        <taxon>Basidiomycota</taxon>
        <taxon>Agaricomycotina</taxon>
        <taxon>Agaricomycetes</taxon>
        <taxon>Sebacinales</taxon>
        <taxon>Serendipitaceae</taxon>
        <taxon>Serendipita</taxon>
    </lineage>
</organism>
<dbReference type="GO" id="GO:0006431">
    <property type="term" value="P:methionyl-tRNA aminoacylation"/>
    <property type="evidence" value="ECO:0007669"/>
    <property type="project" value="InterPro"/>
</dbReference>
<dbReference type="PRINTS" id="PR01041">
    <property type="entry name" value="TRNASYNTHMET"/>
</dbReference>
<evidence type="ECO:0000256" key="11">
    <source>
        <dbReference type="ARBA" id="ARBA00047364"/>
    </source>
</evidence>
<dbReference type="GO" id="GO:0004825">
    <property type="term" value="F:methionine-tRNA ligase activity"/>
    <property type="evidence" value="ECO:0007669"/>
    <property type="project" value="UniProtKB-EC"/>
</dbReference>
<accession>A0A0C2X447</accession>
<dbReference type="InterPro" id="IPR014758">
    <property type="entry name" value="Met-tRNA_synth"/>
</dbReference>
<evidence type="ECO:0000256" key="9">
    <source>
        <dbReference type="ARBA" id="ARBA00023146"/>
    </source>
</evidence>
<dbReference type="EC" id="6.1.1.10" evidence="3"/>
<dbReference type="Proteomes" id="UP000054097">
    <property type="component" value="Unassembled WGS sequence"/>
</dbReference>
<dbReference type="InterPro" id="IPR015413">
    <property type="entry name" value="Methionyl/Leucyl_tRNA_Synth"/>
</dbReference>
<dbReference type="Gene3D" id="3.40.50.620">
    <property type="entry name" value="HUPs"/>
    <property type="match status" value="1"/>
</dbReference>
<reference evidence="16 17" key="1">
    <citation type="submission" date="2014-04" db="EMBL/GenBank/DDBJ databases">
        <authorList>
            <consortium name="DOE Joint Genome Institute"/>
            <person name="Kuo A."/>
            <person name="Zuccaro A."/>
            <person name="Kohler A."/>
            <person name="Nagy L.G."/>
            <person name="Floudas D."/>
            <person name="Copeland A."/>
            <person name="Barry K.W."/>
            <person name="Cichocki N."/>
            <person name="Veneault-Fourrey C."/>
            <person name="LaButti K."/>
            <person name="Lindquist E.A."/>
            <person name="Lipzen A."/>
            <person name="Lundell T."/>
            <person name="Morin E."/>
            <person name="Murat C."/>
            <person name="Sun H."/>
            <person name="Tunlid A."/>
            <person name="Henrissat B."/>
            <person name="Grigoriev I.V."/>
            <person name="Hibbett D.S."/>
            <person name="Martin F."/>
            <person name="Nordberg H.P."/>
            <person name="Cantor M.N."/>
            <person name="Hua S.X."/>
        </authorList>
    </citation>
    <scope>NUCLEOTIDE SEQUENCE [LARGE SCALE GENOMIC DNA]</scope>
    <source>
        <strain evidence="16 17">MAFF 305830</strain>
    </source>
</reference>
<keyword evidence="9 12" id="KW-0030">Aminoacyl-tRNA synthetase</keyword>
<dbReference type="Pfam" id="PF19303">
    <property type="entry name" value="Anticodon_3"/>
    <property type="match status" value="1"/>
</dbReference>
<dbReference type="SUPFAM" id="SSF52374">
    <property type="entry name" value="Nucleotidylyl transferase"/>
    <property type="match status" value="1"/>
</dbReference>
<evidence type="ECO:0000256" key="7">
    <source>
        <dbReference type="ARBA" id="ARBA00022840"/>
    </source>
</evidence>
<feature type="domain" description="Methionyl/Leucyl tRNA synthetase" evidence="14">
    <location>
        <begin position="32"/>
        <end position="436"/>
    </location>
</feature>
<comment type="subcellular location">
    <subcellularLocation>
        <location evidence="1">Cytoplasm</location>
    </subcellularLocation>
</comment>
<dbReference type="NCBIfam" id="TIGR00398">
    <property type="entry name" value="metG"/>
    <property type="match status" value="1"/>
</dbReference>
<evidence type="ECO:0000256" key="6">
    <source>
        <dbReference type="ARBA" id="ARBA00022741"/>
    </source>
</evidence>
<dbReference type="InterPro" id="IPR029038">
    <property type="entry name" value="MetRS_Zn"/>
</dbReference>
<evidence type="ECO:0000313" key="16">
    <source>
        <dbReference type="EMBL" id="KIM32963.1"/>
    </source>
</evidence>
<dbReference type="GO" id="GO:0005524">
    <property type="term" value="F:ATP binding"/>
    <property type="evidence" value="ECO:0007669"/>
    <property type="project" value="UniProtKB-KW"/>
</dbReference>
<dbReference type="SUPFAM" id="SSF57770">
    <property type="entry name" value="Methionyl-tRNA synthetase (MetRS), Zn-domain"/>
    <property type="match status" value="1"/>
</dbReference>
<proteinExistence type="inferred from homology"/>
<keyword evidence="4" id="KW-0963">Cytoplasm</keyword>
<dbReference type="InterPro" id="IPR023458">
    <property type="entry name" value="Met-tRNA_ligase_1"/>
</dbReference>
<dbReference type="CDD" id="cd00814">
    <property type="entry name" value="MetRS_core"/>
    <property type="match status" value="1"/>
</dbReference>
<dbReference type="GO" id="GO:0017101">
    <property type="term" value="C:aminoacyl-tRNA synthetase multienzyme complex"/>
    <property type="evidence" value="ECO:0007669"/>
    <property type="project" value="TreeGrafter"/>
</dbReference>
<evidence type="ECO:0000256" key="5">
    <source>
        <dbReference type="ARBA" id="ARBA00022598"/>
    </source>
</evidence>
<keyword evidence="5 12" id="KW-0436">Ligase</keyword>
<protein>
    <recommendedName>
        <fullName evidence="3">methionine--tRNA ligase</fullName>
        <ecNumber evidence="3">6.1.1.10</ecNumber>
    </recommendedName>
    <alternativeName>
        <fullName evidence="10">Methionyl-tRNA synthetase</fullName>
    </alternativeName>
</protein>
<dbReference type="OrthoDB" id="5844513at2759"/>
<dbReference type="EMBL" id="KN824279">
    <property type="protein sequence ID" value="KIM32963.1"/>
    <property type="molecule type" value="Genomic_DNA"/>
</dbReference>
<name>A0A0C2X447_SERVB</name>
<dbReference type="Gene3D" id="1.10.730.10">
    <property type="entry name" value="Isoleucyl-tRNA Synthetase, Domain 1"/>
    <property type="match status" value="1"/>
</dbReference>
<gene>
    <name evidence="16" type="ORF">M408DRAFT_326648</name>
</gene>
<dbReference type="SUPFAM" id="SSF47323">
    <property type="entry name" value="Anticodon-binding domain of a subclass of class I aminoacyl-tRNA synthetases"/>
    <property type="match status" value="1"/>
</dbReference>
<dbReference type="InterPro" id="IPR033911">
    <property type="entry name" value="MetRS_core"/>
</dbReference>
<dbReference type="GO" id="GO:0005829">
    <property type="term" value="C:cytosol"/>
    <property type="evidence" value="ECO:0007669"/>
    <property type="project" value="TreeGrafter"/>
</dbReference>
<evidence type="ECO:0000256" key="3">
    <source>
        <dbReference type="ARBA" id="ARBA00012838"/>
    </source>
</evidence>
<evidence type="ECO:0000256" key="13">
    <source>
        <dbReference type="SAM" id="MobiDB-lite"/>
    </source>
</evidence>
<reference evidence="17" key="2">
    <citation type="submission" date="2015-01" db="EMBL/GenBank/DDBJ databases">
        <title>Evolutionary Origins and Diversification of the Mycorrhizal Mutualists.</title>
        <authorList>
            <consortium name="DOE Joint Genome Institute"/>
            <consortium name="Mycorrhizal Genomics Consortium"/>
            <person name="Kohler A."/>
            <person name="Kuo A."/>
            <person name="Nagy L.G."/>
            <person name="Floudas D."/>
            <person name="Copeland A."/>
            <person name="Barry K.W."/>
            <person name="Cichocki N."/>
            <person name="Veneault-Fourrey C."/>
            <person name="LaButti K."/>
            <person name="Lindquist E.A."/>
            <person name="Lipzen A."/>
            <person name="Lundell T."/>
            <person name="Morin E."/>
            <person name="Murat C."/>
            <person name="Riley R."/>
            <person name="Ohm R."/>
            <person name="Sun H."/>
            <person name="Tunlid A."/>
            <person name="Henrissat B."/>
            <person name="Grigoriev I.V."/>
            <person name="Hibbett D.S."/>
            <person name="Martin F."/>
        </authorList>
    </citation>
    <scope>NUCLEOTIDE SEQUENCE [LARGE SCALE GENOMIC DNA]</scope>
    <source>
        <strain evidence="17">MAFF 305830</strain>
    </source>
</reference>
<evidence type="ECO:0000256" key="1">
    <source>
        <dbReference type="ARBA" id="ARBA00004496"/>
    </source>
</evidence>
<keyword evidence="8 12" id="KW-0648">Protein biosynthesis</keyword>
<dbReference type="InterPro" id="IPR041872">
    <property type="entry name" value="Anticodon_Met"/>
</dbReference>
<evidence type="ECO:0000259" key="15">
    <source>
        <dbReference type="Pfam" id="PF19303"/>
    </source>
</evidence>
<dbReference type="HOGENOM" id="CLU_009710_3_2_1"/>
<dbReference type="InterPro" id="IPR009080">
    <property type="entry name" value="tRNAsynth_Ia_anticodon-bd"/>
</dbReference>
<dbReference type="PANTHER" id="PTHR45765:SF1">
    <property type="entry name" value="METHIONINE--TRNA LIGASE, CYTOPLASMIC"/>
    <property type="match status" value="1"/>
</dbReference>
<feature type="compositionally biased region" description="Low complexity" evidence="13">
    <location>
        <begin position="610"/>
        <end position="619"/>
    </location>
</feature>
<dbReference type="Pfam" id="PF09334">
    <property type="entry name" value="tRNA-synt_1g"/>
    <property type="match status" value="1"/>
</dbReference>
<sequence>MAEAKVRDAPGLLRETHPEGYVPLPKEGETNILITSALPYCNNMPHLGNIIGSTLSADVFSRYNRTKNRKTLYICGTDEYGTATERQAQKEGKTPKELCDFYWDVHKKTYDWFELGFDYFGRTSTPKHTDITQAVFMNLRKNDFLERKETLQLYCEEDQKFLADRFAEGTCPYCSYPDARGDQCDGCSRTLDAIELINPRCVDNTSHKVVTKSSVHMYLKLDAIQPRVEEWIRQSWAAGKWSPNNVVNGSGEIIDGRLKAGLKPSAITRDLKWGVPVPAGGGENELGTEGKVIYCWFDAPLGYPSITANLTPDWEQWWFNQRDVKLYQFMGKDNIYFHTVFFPSMLIGDSRPWTMLHHVSGTEFLNYEGGKFSKSRNLGVFGTQAQQTGVPASVWRYYLLANRPESADSMFSWADFITANNSVLLNNFGNFVNRTLKFAVAKYQSTVPPSSDPAGPLSLPADDEDAGFVTDINRLIQTYNSYMDSVRIREGLQVVMQVSARGNLYLQGAGLNNALLESNPQRCALVISRAINLIWVLSALVSPFMPSVEQSILRQLACPPRTVPDTNANGDGAFGIDLLGGHVLGKTEYLFVRIDDKQAEVWRGMFGSTSGNAAAATAEGEVKGKGKPKKDKAASTSGGVAGAATAVKEKVKKVKEPKAKKGEKKEGTTTKTSDPQGDKKQEADVKKDTMESTSDIPVPSAGTGAAVPETAT</sequence>
<keyword evidence="17" id="KW-1185">Reference proteome</keyword>
<dbReference type="InterPro" id="IPR001412">
    <property type="entry name" value="aa-tRNA-synth_I_CS"/>
</dbReference>
<evidence type="ECO:0000256" key="10">
    <source>
        <dbReference type="ARBA" id="ARBA00030904"/>
    </source>
</evidence>
<feature type="domain" description="Methionyl-tRNA synthetase anticodon-binding" evidence="15">
    <location>
        <begin position="463"/>
        <end position="609"/>
    </location>
</feature>
<dbReference type="AlphaFoldDB" id="A0A0C2X447"/>
<dbReference type="CDD" id="cd07957">
    <property type="entry name" value="Anticodon_Ia_Met"/>
    <property type="match status" value="1"/>
</dbReference>
<dbReference type="Gene3D" id="2.20.28.20">
    <property type="entry name" value="Methionyl-tRNA synthetase, Zn-domain"/>
    <property type="match status" value="1"/>
</dbReference>
<feature type="compositionally biased region" description="Low complexity" evidence="13">
    <location>
        <begin position="634"/>
        <end position="646"/>
    </location>
</feature>
<dbReference type="PROSITE" id="PS00178">
    <property type="entry name" value="AA_TRNA_LIGASE_I"/>
    <property type="match status" value="1"/>
</dbReference>
<evidence type="ECO:0000256" key="2">
    <source>
        <dbReference type="ARBA" id="ARBA00005594"/>
    </source>
</evidence>
<dbReference type="PANTHER" id="PTHR45765">
    <property type="entry name" value="METHIONINE--TRNA LIGASE"/>
    <property type="match status" value="1"/>
</dbReference>
<keyword evidence="6 12" id="KW-0547">Nucleotide-binding</keyword>
<comment type="similarity">
    <text evidence="2 12">Belongs to the class-I aminoacyl-tRNA synthetase family.</text>
</comment>
<keyword evidence="7 12" id="KW-0067">ATP-binding</keyword>
<feature type="compositionally biased region" description="Basic and acidic residues" evidence="13">
    <location>
        <begin position="654"/>
        <end position="668"/>
    </location>
</feature>
<feature type="region of interest" description="Disordered" evidence="13">
    <location>
        <begin position="610"/>
        <end position="712"/>
    </location>
</feature>